<dbReference type="KEGG" id="dph:EHF33_15770"/>
<keyword evidence="2" id="KW-1185">Reference proteome</keyword>
<dbReference type="Proteomes" id="UP000276417">
    <property type="component" value="Chromosome 2"/>
</dbReference>
<sequence length="72" mass="7625">MNPCGTSGRAVDLLQKVLGQEELGFDLKVMRDLDLLMAQAVEAAAPNTPVLELQYAVLASAPDPVVGSYGEH</sequence>
<organism evidence="1 2">
    <name type="scientific">Deinococcus psychrotolerans</name>
    <dbReference type="NCBI Taxonomy" id="2489213"/>
    <lineage>
        <taxon>Bacteria</taxon>
        <taxon>Thermotogati</taxon>
        <taxon>Deinococcota</taxon>
        <taxon>Deinococci</taxon>
        <taxon>Deinococcales</taxon>
        <taxon>Deinococcaceae</taxon>
        <taxon>Deinococcus</taxon>
    </lineage>
</organism>
<dbReference type="RefSeq" id="WP_124873888.1">
    <property type="nucleotide sequence ID" value="NZ_CP034184.1"/>
</dbReference>
<reference evidence="1 2" key="1">
    <citation type="submission" date="2018-11" db="EMBL/GenBank/DDBJ databases">
        <title>Deinococcus shelandsis sp. nov., isolated from South Shetland Islands soil of Antarctica.</title>
        <authorList>
            <person name="Tian J."/>
        </authorList>
    </citation>
    <scope>NUCLEOTIDE SEQUENCE [LARGE SCALE GENOMIC DNA]</scope>
    <source>
        <strain evidence="1 2">S14-83T</strain>
    </source>
</reference>
<dbReference type="EMBL" id="CP034184">
    <property type="protein sequence ID" value="AZI44342.1"/>
    <property type="molecule type" value="Genomic_DNA"/>
</dbReference>
<name>A0A3G8YGC2_9DEIO</name>
<dbReference type="AlphaFoldDB" id="A0A3G8YGC2"/>
<proteinExistence type="predicted"/>
<accession>A0A3G8YGC2</accession>
<gene>
    <name evidence="1" type="ORF">EHF33_15770</name>
</gene>
<evidence type="ECO:0000313" key="1">
    <source>
        <dbReference type="EMBL" id="AZI44342.1"/>
    </source>
</evidence>
<evidence type="ECO:0000313" key="2">
    <source>
        <dbReference type="Proteomes" id="UP000276417"/>
    </source>
</evidence>
<protein>
    <submittedName>
        <fullName evidence="1">Uncharacterized protein</fullName>
    </submittedName>
</protein>